<gene>
    <name evidence="1" type="ORF">AIOL_004816</name>
</gene>
<organism evidence="1 2">
    <name type="scientific">Candidatus Rhodobacter oscarellae</name>
    <dbReference type="NCBI Taxonomy" id="1675527"/>
    <lineage>
        <taxon>Bacteria</taxon>
        <taxon>Pseudomonadati</taxon>
        <taxon>Pseudomonadota</taxon>
        <taxon>Alphaproteobacteria</taxon>
        <taxon>Rhodobacterales</taxon>
        <taxon>Rhodobacter group</taxon>
        <taxon>Rhodobacter</taxon>
    </lineage>
</organism>
<proteinExistence type="predicted"/>
<name>A0A0J9EAL6_9RHOB</name>
<dbReference type="Proteomes" id="UP000037178">
    <property type="component" value="Unassembled WGS sequence"/>
</dbReference>
<protein>
    <submittedName>
        <fullName evidence="1">Uncharacterized protein</fullName>
    </submittedName>
</protein>
<reference evidence="1 2" key="1">
    <citation type="submission" date="2015-06" db="EMBL/GenBank/DDBJ databases">
        <title>Draft genome sequence of an Alphaproteobacteria species associated to the Mediterranean sponge Oscarella lobularis.</title>
        <authorList>
            <person name="Jourda C."/>
            <person name="Santini S."/>
            <person name="Claverie J.-M."/>
        </authorList>
    </citation>
    <scope>NUCLEOTIDE SEQUENCE [LARGE SCALE GENOMIC DNA]</scope>
    <source>
        <strain evidence="1">IGS</strain>
    </source>
</reference>
<dbReference type="STRING" id="1675527.AIOL_004816"/>
<evidence type="ECO:0000313" key="2">
    <source>
        <dbReference type="Proteomes" id="UP000037178"/>
    </source>
</evidence>
<evidence type="ECO:0000313" key="1">
    <source>
        <dbReference type="EMBL" id="KMW59832.1"/>
    </source>
</evidence>
<keyword evidence="2" id="KW-1185">Reference proteome</keyword>
<comment type="caution">
    <text evidence="1">The sequence shown here is derived from an EMBL/GenBank/DDBJ whole genome shotgun (WGS) entry which is preliminary data.</text>
</comment>
<sequence length="44" mass="5185">MRGKLLVLDRIGGRIGDGLGRLRRFLFHRGFLRDVFHRGFLRTC</sequence>
<dbReference type="AlphaFoldDB" id="A0A0J9EAL6"/>
<dbReference type="EMBL" id="LFTY01000002">
    <property type="protein sequence ID" value="KMW59832.1"/>
    <property type="molecule type" value="Genomic_DNA"/>
</dbReference>
<accession>A0A0J9EAL6</accession>